<evidence type="ECO:0000259" key="6">
    <source>
        <dbReference type="PROSITE" id="PS50211"/>
    </source>
</evidence>
<dbReference type="Proteomes" id="UP001474421">
    <property type="component" value="Unassembled WGS sequence"/>
</dbReference>
<feature type="region of interest" description="Disordered" evidence="5">
    <location>
        <begin position="127"/>
        <end position="160"/>
    </location>
</feature>
<gene>
    <name evidence="7" type="ORF">NXF25_013083</name>
</gene>
<evidence type="ECO:0000256" key="2">
    <source>
        <dbReference type="ARBA" id="ARBA00015743"/>
    </source>
</evidence>
<comment type="similarity">
    <text evidence="1">Belongs to the DENND11 family.</text>
</comment>
<dbReference type="GO" id="GO:0005737">
    <property type="term" value="C:cytoplasm"/>
    <property type="evidence" value="ECO:0007669"/>
    <property type="project" value="TreeGrafter"/>
</dbReference>
<dbReference type="PANTHER" id="PTHR31017">
    <property type="entry name" value="LATE SECRETORY PATHWAY PROTEIN AVL9-RELATED"/>
    <property type="match status" value="1"/>
</dbReference>
<dbReference type="InterPro" id="IPR051731">
    <property type="entry name" value="DENND11/AVL9_GEFs"/>
</dbReference>
<name>A0AAW1BCX4_CROAD</name>
<dbReference type="InterPro" id="IPR037516">
    <property type="entry name" value="Tripartite_DENN"/>
</dbReference>
<keyword evidence="3" id="KW-0344">Guanine-nucleotide releasing factor</keyword>
<evidence type="ECO:0000256" key="5">
    <source>
        <dbReference type="SAM" id="MobiDB-lite"/>
    </source>
</evidence>
<dbReference type="PROSITE" id="PS50211">
    <property type="entry name" value="DENN"/>
    <property type="match status" value="1"/>
</dbReference>
<proteinExistence type="inferred from homology"/>
<evidence type="ECO:0000313" key="7">
    <source>
        <dbReference type="EMBL" id="KAK9400064.1"/>
    </source>
</evidence>
<organism evidence="7 8">
    <name type="scientific">Crotalus adamanteus</name>
    <name type="common">Eastern diamondback rattlesnake</name>
    <dbReference type="NCBI Taxonomy" id="8729"/>
    <lineage>
        <taxon>Eukaryota</taxon>
        <taxon>Metazoa</taxon>
        <taxon>Chordata</taxon>
        <taxon>Craniata</taxon>
        <taxon>Vertebrata</taxon>
        <taxon>Euteleostomi</taxon>
        <taxon>Lepidosauria</taxon>
        <taxon>Squamata</taxon>
        <taxon>Bifurcata</taxon>
        <taxon>Unidentata</taxon>
        <taxon>Episquamata</taxon>
        <taxon>Toxicofera</taxon>
        <taxon>Serpentes</taxon>
        <taxon>Colubroidea</taxon>
        <taxon>Viperidae</taxon>
        <taxon>Crotalinae</taxon>
        <taxon>Crotalus</taxon>
    </lineage>
</organism>
<dbReference type="PANTHER" id="PTHR31017:SF2">
    <property type="entry name" value="DENN DOMAIN-CONTAINING PROTEIN 11"/>
    <property type="match status" value="1"/>
</dbReference>
<feature type="domain" description="UDENN" evidence="6">
    <location>
        <begin position="1"/>
        <end position="553"/>
    </location>
</feature>
<feature type="region of interest" description="Disordered" evidence="5">
    <location>
        <begin position="66"/>
        <end position="85"/>
    </location>
</feature>
<dbReference type="GO" id="GO:0005085">
    <property type="term" value="F:guanyl-nucleotide exchange factor activity"/>
    <property type="evidence" value="ECO:0007669"/>
    <property type="project" value="UniProtKB-KW"/>
</dbReference>
<feature type="compositionally biased region" description="Gly residues" evidence="5">
    <location>
        <begin position="150"/>
        <end position="159"/>
    </location>
</feature>
<evidence type="ECO:0000256" key="4">
    <source>
        <dbReference type="ARBA" id="ARBA00033400"/>
    </source>
</evidence>
<evidence type="ECO:0000256" key="1">
    <source>
        <dbReference type="ARBA" id="ARBA00007629"/>
    </source>
</evidence>
<evidence type="ECO:0000256" key="3">
    <source>
        <dbReference type="ARBA" id="ARBA00022658"/>
    </source>
</evidence>
<dbReference type="Pfam" id="PF09804">
    <property type="entry name" value="DENND11"/>
    <property type="match status" value="1"/>
</dbReference>
<sequence length="553" mass="62013">MQSSYALFLFESRLQSDGGGRIAFPISHAEARTSSSRFAQACIRAHKGSERRESFSKLGLWISPSRLRRGEPSQAAGDGGGGDRAIAEAAQAPPFTSARRSWPAMVEQADDAPLLFWAEGPAVSLPEPGEPGRWGGCRSSSPSSSTWRSGGKGKPGLAGLGRRLQEQEPGQVEEDQIVAVFVVTFDSRTGNMVEWCLPQDIDLEGVEFKSMASGSHKIQSDFIYFRKGVCFGLACFANMPVESELERGARMKSVGILSPSYTLLYRYMHFLENQVRHQLEMPGHYSHLEAFYDDKKGVFPAGTLVSQQPIHWLPSIHKYMYPEMKITHPAGCMSQFIKFFGEQILTLWKFALLRKRILIFSPPPVGVVCYRVYCCCCLANVSLPGIGGTVPESKPFFYVNVADIEMLETEVSYVACTTEKIFEEKQDLYDVYVDNQNVKTHQEHLQPLLKINSADKEKYQRLNDQRQMLMYSQEVDGDCSSCEEDLFILFFMEQNNRIFQTLMEISASQDKTLTADHARGMGLDPQGDRSFLMDLLEVYGIDVMLVIDNPCCT</sequence>
<keyword evidence="8" id="KW-1185">Reference proteome</keyword>
<dbReference type="AlphaFoldDB" id="A0AAW1BCX4"/>
<accession>A0AAW1BCX4</accession>
<protein>
    <recommendedName>
        <fullName evidence="2">DENN domain-containing protein 11</fullName>
    </recommendedName>
    <alternativeName>
        <fullName evidence="4">Protein LCHN</fullName>
    </alternativeName>
</protein>
<dbReference type="EMBL" id="JAOTOJ010000006">
    <property type="protein sequence ID" value="KAK9400064.1"/>
    <property type="molecule type" value="Genomic_DNA"/>
</dbReference>
<comment type="caution">
    <text evidence="7">The sequence shown here is derived from an EMBL/GenBank/DDBJ whole genome shotgun (WGS) entry which is preliminary data.</text>
</comment>
<feature type="compositionally biased region" description="Low complexity" evidence="5">
    <location>
        <begin position="136"/>
        <end position="149"/>
    </location>
</feature>
<reference evidence="7 8" key="1">
    <citation type="journal article" date="2024" name="Proc. Natl. Acad. Sci. U.S.A.">
        <title>The genetic regulatory architecture and epigenomic basis for age-related changes in rattlesnake venom.</title>
        <authorList>
            <person name="Hogan M.P."/>
            <person name="Holding M.L."/>
            <person name="Nystrom G.S."/>
            <person name="Colston T.J."/>
            <person name="Bartlett D.A."/>
            <person name="Mason A.J."/>
            <person name="Ellsworth S.A."/>
            <person name="Rautsaw R.M."/>
            <person name="Lawrence K.C."/>
            <person name="Strickland J.L."/>
            <person name="He B."/>
            <person name="Fraser P."/>
            <person name="Margres M.J."/>
            <person name="Gilbert D.M."/>
            <person name="Gibbs H.L."/>
            <person name="Parkinson C.L."/>
            <person name="Rokyta D.R."/>
        </authorList>
    </citation>
    <scope>NUCLEOTIDE SEQUENCE [LARGE SCALE GENOMIC DNA]</scope>
    <source>
        <strain evidence="7">DRR0105</strain>
    </source>
</reference>
<dbReference type="InterPro" id="IPR018626">
    <property type="entry name" value="LCHN/Anr2"/>
</dbReference>
<evidence type="ECO:0000313" key="8">
    <source>
        <dbReference type="Proteomes" id="UP001474421"/>
    </source>
</evidence>